<dbReference type="RefSeq" id="WP_157741610.1">
    <property type="nucleotide sequence ID" value="NZ_JBHRWG010000005.1"/>
</dbReference>
<dbReference type="SUPFAM" id="SSF50998">
    <property type="entry name" value="Quinoprotein alcohol dehydrogenase-like"/>
    <property type="match status" value="1"/>
</dbReference>
<dbReference type="Pfam" id="PF13360">
    <property type="entry name" value="PQQ_2"/>
    <property type="match status" value="1"/>
</dbReference>
<dbReference type="InterPro" id="IPR015943">
    <property type="entry name" value="WD40/YVTN_repeat-like_dom_sf"/>
</dbReference>
<gene>
    <name evidence="2" type="ORF">GA0070620_2672</name>
</gene>
<organism evidence="2 3">
    <name type="scientific">Micromonospora krabiensis</name>
    <dbReference type="NCBI Taxonomy" id="307121"/>
    <lineage>
        <taxon>Bacteria</taxon>
        <taxon>Bacillati</taxon>
        <taxon>Actinomycetota</taxon>
        <taxon>Actinomycetes</taxon>
        <taxon>Micromonosporales</taxon>
        <taxon>Micromonosporaceae</taxon>
        <taxon>Micromonospora</taxon>
    </lineage>
</organism>
<protein>
    <submittedName>
        <fullName evidence="2">PQQ-like domain-containing protein</fullName>
    </submittedName>
</protein>
<reference evidence="3" key="1">
    <citation type="submission" date="2016-06" db="EMBL/GenBank/DDBJ databases">
        <authorList>
            <person name="Varghese N."/>
        </authorList>
    </citation>
    <scope>NUCLEOTIDE SEQUENCE [LARGE SCALE GENOMIC DNA]</scope>
    <source>
        <strain evidence="3">DSM 45344</strain>
    </source>
</reference>
<dbReference type="Proteomes" id="UP000199393">
    <property type="component" value="Chromosome I"/>
</dbReference>
<proteinExistence type="predicted"/>
<feature type="domain" description="Pyrrolo-quinoline quinone repeat" evidence="1">
    <location>
        <begin position="177"/>
        <end position="316"/>
    </location>
</feature>
<evidence type="ECO:0000259" key="1">
    <source>
        <dbReference type="Pfam" id="PF13360"/>
    </source>
</evidence>
<dbReference type="AlphaFoldDB" id="A0A1C3N3M4"/>
<dbReference type="InterPro" id="IPR002372">
    <property type="entry name" value="PQQ_rpt_dom"/>
</dbReference>
<dbReference type="EMBL" id="LT598496">
    <property type="protein sequence ID" value="SBV27165.1"/>
    <property type="molecule type" value="Genomic_DNA"/>
</dbReference>
<evidence type="ECO:0000313" key="2">
    <source>
        <dbReference type="EMBL" id="SBV27165.1"/>
    </source>
</evidence>
<dbReference type="Gene3D" id="2.130.10.10">
    <property type="entry name" value="YVTN repeat-like/Quinoprotein amine dehydrogenase"/>
    <property type="match status" value="2"/>
</dbReference>
<sequence length="430" mass="45306">MTLIDLGELRADPVPVPVPRRRPPLGRPLRTLLVCVVALATLAGAAPAPGRVRAVVPGAPAAEPFLVGDLLLIARPVEGVTDGSRDLVAYPLPERAATTAQRPAPRWRVRLPVVGELWGVAAAGDALVLSANLAPDGAPDTIVLDAATGRLRWRQPGFSRLDASGRLLLERPVGPPTVSAVDLASGRTIWSTPGSFPPGAQYRVRNGTIDRVLMLGYDGTAELRDAATGAVLRRAAVTRAAATPEPPRHQVVGDLLLVLDGGVLRAYDLDRLEPRWSVEAPQVSYVLPCGVVLCAHTQPGGFRALDPATGATRWTAPAWSGVLASGAGRVLVTAGQSAGDDYAALDAGTGAVVAEWGTWQPLPAFEQDAPPVSLRRADDGRLVVVEWDLAAGRPRLLDVIADASGACQAGKDAMVCRRRDGSFGVWRWRR</sequence>
<dbReference type="OrthoDB" id="3757373at2"/>
<dbReference type="STRING" id="307121.GA0070620_2672"/>
<dbReference type="InterPro" id="IPR011047">
    <property type="entry name" value="Quinoprotein_ADH-like_sf"/>
</dbReference>
<accession>A0A1C3N3M4</accession>
<name>A0A1C3N3M4_9ACTN</name>
<evidence type="ECO:0000313" key="3">
    <source>
        <dbReference type="Proteomes" id="UP000199393"/>
    </source>
</evidence>
<keyword evidence="3" id="KW-1185">Reference proteome</keyword>